<sequence length="393" mass="43218">MFTRICLIKTRSYATFQKLGVPESTAALLQTTFGITKPTQTQSDLIPTILSGKDLFLRDGTGTGKSFGMALALASIDPQSRSLYITPNQELASQVKQWIESLAPHHGVIVDTAARLSDASPTLTTIDRIVLDEADQALRLPKRYATLRQQQQRQLHPKPAQLLLTDLMQSSPKKPQLIASSATLNRPLRHWMTQQGWLVDPVFIDITHGSHQPSVQHHCLMVSDDAIRNITPSKPTPSAPPTTTFDDQDDRMLESVAILHDLEQVSKDSVLFVDSSVSTATIQSRLAAFNIHAKDIRDALQTTSTIPTLWIATEFSARGIDLASVSHVFILGKPGSIASYLHMAGRTGRLGPNGKVRPGKVISLVRDHGRSETKMINMYNLMNIDVASLDHVD</sequence>
<keyword evidence="2" id="KW-0547">Nucleotide-binding</keyword>
<accession>A0A168QAW4</accession>
<dbReference type="InterPro" id="IPR001650">
    <property type="entry name" value="Helicase_C-like"/>
</dbReference>
<evidence type="ECO:0000259" key="6">
    <source>
        <dbReference type="PROSITE" id="PS51192"/>
    </source>
</evidence>
<feature type="domain" description="Helicase ATP-binding" evidence="6">
    <location>
        <begin position="46"/>
        <end position="202"/>
    </location>
</feature>
<evidence type="ECO:0000259" key="7">
    <source>
        <dbReference type="PROSITE" id="PS51194"/>
    </source>
</evidence>
<dbReference type="InParanoid" id="A0A168QAW4"/>
<evidence type="ECO:0000256" key="2">
    <source>
        <dbReference type="ARBA" id="ARBA00022741"/>
    </source>
</evidence>
<dbReference type="SMART" id="SM00490">
    <property type="entry name" value="HELICc"/>
    <property type="match status" value="1"/>
</dbReference>
<evidence type="ECO:0000256" key="4">
    <source>
        <dbReference type="ARBA" id="ARBA00022806"/>
    </source>
</evidence>
<dbReference type="OrthoDB" id="10256233at2759"/>
<keyword evidence="3" id="KW-0378">Hydrolase</keyword>
<dbReference type="PANTHER" id="PTHR47963:SF8">
    <property type="entry name" value="ATP-DEPENDENT RNA HELICASE DEAD"/>
    <property type="match status" value="1"/>
</dbReference>
<protein>
    <recommendedName>
        <fullName evidence="1">RNA helicase</fullName>
        <ecNumber evidence="1">3.6.4.13</ecNumber>
    </recommendedName>
</protein>
<dbReference type="InterPro" id="IPR050547">
    <property type="entry name" value="DEAD_box_RNA_helicases"/>
</dbReference>
<keyword evidence="5" id="KW-0067">ATP-binding</keyword>
<keyword evidence="4" id="KW-0347">Helicase</keyword>
<dbReference type="SMART" id="SM00487">
    <property type="entry name" value="DEXDc"/>
    <property type="match status" value="1"/>
</dbReference>
<dbReference type="InterPro" id="IPR027417">
    <property type="entry name" value="P-loop_NTPase"/>
</dbReference>
<dbReference type="SUPFAM" id="SSF52540">
    <property type="entry name" value="P-loop containing nucleoside triphosphate hydrolases"/>
    <property type="match status" value="1"/>
</dbReference>
<dbReference type="Gene3D" id="3.40.50.300">
    <property type="entry name" value="P-loop containing nucleotide triphosphate hydrolases"/>
    <property type="match status" value="2"/>
</dbReference>
<evidence type="ECO:0000313" key="8">
    <source>
        <dbReference type="EMBL" id="SAM04128.1"/>
    </source>
</evidence>
<reference evidence="8" key="1">
    <citation type="submission" date="2016-04" db="EMBL/GenBank/DDBJ databases">
        <authorList>
            <person name="Evans L.H."/>
            <person name="Alamgir A."/>
            <person name="Owens N."/>
            <person name="Weber N.D."/>
            <person name="Virtaneva K."/>
            <person name="Barbian K."/>
            <person name="Babar A."/>
            <person name="Rosenke K."/>
        </authorList>
    </citation>
    <scope>NUCLEOTIDE SEQUENCE [LARGE SCALE GENOMIC DNA]</scope>
    <source>
        <strain evidence="8">CBS 101.48</strain>
    </source>
</reference>
<dbReference type="OMA" id="RDEPRMM"/>
<evidence type="ECO:0000256" key="5">
    <source>
        <dbReference type="ARBA" id="ARBA00022840"/>
    </source>
</evidence>
<dbReference type="Pfam" id="PF00270">
    <property type="entry name" value="DEAD"/>
    <property type="match status" value="1"/>
</dbReference>
<dbReference type="PROSITE" id="PS51194">
    <property type="entry name" value="HELICASE_CTER"/>
    <property type="match status" value="1"/>
</dbReference>
<evidence type="ECO:0000313" key="9">
    <source>
        <dbReference type="Proteomes" id="UP000078561"/>
    </source>
</evidence>
<dbReference type="InterPro" id="IPR014001">
    <property type="entry name" value="Helicase_ATP-bd"/>
</dbReference>
<evidence type="ECO:0000256" key="1">
    <source>
        <dbReference type="ARBA" id="ARBA00012552"/>
    </source>
</evidence>
<evidence type="ECO:0000256" key="3">
    <source>
        <dbReference type="ARBA" id="ARBA00022801"/>
    </source>
</evidence>
<keyword evidence="9" id="KW-1185">Reference proteome</keyword>
<dbReference type="PANTHER" id="PTHR47963">
    <property type="entry name" value="DEAD-BOX ATP-DEPENDENT RNA HELICASE 47, MITOCHONDRIAL"/>
    <property type="match status" value="1"/>
</dbReference>
<dbReference type="InterPro" id="IPR011545">
    <property type="entry name" value="DEAD/DEAH_box_helicase_dom"/>
</dbReference>
<dbReference type="Proteomes" id="UP000078561">
    <property type="component" value="Unassembled WGS sequence"/>
</dbReference>
<dbReference type="STRING" id="4829.A0A168QAW4"/>
<proteinExistence type="predicted"/>
<dbReference type="GO" id="GO:0005524">
    <property type="term" value="F:ATP binding"/>
    <property type="evidence" value="ECO:0007669"/>
    <property type="project" value="UniProtKB-KW"/>
</dbReference>
<organism evidence="8">
    <name type="scientific">Absidia glauca</name>
    <name type="common">Pin mould</name>
    <dbReference type="NCBI Taxonomy" id="4829"/>
    <lineage>
        <taxon>Eukaryota</taxon>
        <taxon>Fungi</taxon>
        <taxon>Fungi incertae sedis</taxon>
        <taxon>Mucoromycota</taxon>
        <taxon>Mucoromycotina</taxon>
        <taxon>Mucoromycetes</taxon>
        <taxon>Mucorales</taxon>
        <taxon>Cunninghamellaceae</taxon>
        <taxon>Absidia</taxon>
    </lineage>
</organism>
<dbReference type="EMBL" id="LT554349">
    <property type="protein sequence ID" value="SAM04128.1"/>
    <property type="molecule type" value="Genomic_DNA"/>
</dbReference>
<gene>
    <name evidence="8" type="primary">ABSGL_09988.1 scaffold 11783</name>
</gene>
<dbReference type="GO" id="GO:0003723">
    <property type="term" value="F:RNA binding"/>
    <property type="evidence" value="ECO:0007669"/>
    <property type="project" value="TreeGrafter"/>
</dbReference>
<name>A0A168QAW4_ABSGL</name>
<feature type="domain" description="Helicase C-terminal" evidence="7">
    <location>
        <begin position="222"/>
        <end position="393"/>
    </location>
</feature>
<dbReference type="PROSITE" id="PS51192">
    <property type="entry name" value="HELICASE_ATP_BIND_1"/>
    <property type="match status" value="1"/>
</dbReference>
<dbReference type="GO" id="GO:0016787">
    <property type="term" value="F:hydrolase activity"/>
    <property type="evidence" value="ECO:0007669"/>
    <property type="project" value="UniProtKB-KW"/>
</dbReference>
<dbReference type="EC" id="3.6.4.13" evidence="1"/>
<dbReference type="Pfam" id="PF00271">
    <property type="entry name" value="Helicase_C"/>
    <property type="match status" value="1"/>
</dbReference>
<dbReference type="AlphaFoldDB" id="A0A168QAW4"/>
<dbReference type="GO" id="GO:0003724">
    <property type="term" value="F:RNA helicase activity"/>
    <property type="evidence" value="ECO:0007669"/>
    <property type="project" value="UniProtKB-EC"/>
</dbReference>